<keyword evidence="7 15" id="KW-0812">Transmembrane</keyword>
<evidence type="ECO:0000313" key="17">
    <source>
        <dbReference type="Proteomes" id="UP000825009"/>
    </source>
</evidence>
<evidence type="ECO:0000256" key="1">
    <source>
        <dbReference type="ARBA" id="ARBA00004651"/>
    </source>
</evidence>
<evidence type="ECO:0000256" key="15">
    <source>
        <dbReference type="SAM" id="Phobius"/>
    </source>
</evidence>
<evidence type="ECO:0000256" key="8">
    <source>
        <dbReference type="ARBA" id="ARBA00022723"/>
    </source>
</evidence>
<dbReference type="RefSeq" id="WP_219003354.1">
    <property type="nucleotide sequence ID" value="NZ_CP079194.1"/>
</dbReference>
<evidence type="ECO:0000256" key="2">
    <source>
        <dbReference type="ARBA" id="ARBA00005073"/>
    </source>
</evidence>
<keyword evidence="10" id="KW-0560">Oxidoreductase</keyword>
<keyword evidence="11 14" id="KW-0408">Iron</keyword>
<comment type="similarity">
    <text evidence="3 14">Belongs to the HemJ family.</text>
</comment>
<feature type="transmembrane region" description="Helical" evidence="15">
    <location>
        <begin position="83"/>
        <end position="103"/>
    </location>
</feature>
<dbReference type="PANTHER" id="PTHR40255">
    <property type="entry name" value="UPF0093 MEMBRANE PROTEIN SLR1790"/>
    <property type="match status" value="1"/>
</dbReference>
<dbReference type="GO" id="GO:0006782">
    <property type="term" value="P:protoporphyrinogen IX biosynthetic process"/>
    <property type="evidence" value="ECO:0007669"/>
    <property type="project" value="UniProtKB-UniPathway"/>
</dbReference>
<dbReference type="Proteomes" id="UP000825009">
    <property type="component" value="Chromosome"/>
</dbReference>
<proteinExistence type="inferred from homology"/>
<feature type="transmembrane region" description="Helical" evidence="15">
    <location>
        <begin position="123"/>
        <end position="142"/>
    </location>
</feature>
<evidence type="ECO:0000256" key="10">
    <source>
        <dbReference type="ARBA" id="ARBA00023002"/>
    </source>
</evidence>
<evidence type="ECO:0000256" key="13">
    <source>
        <dbReference type="ARBA" id="ARBA00048390"/>
    </source>
</evidence>
<evidence type="ECO:0000256" key="4">
    <source>
        <dbReference type="ARBA" id="ARBA00017504"/>
    </source>
</evidence>
<dbReference type="AlphaFoldDB" id="A0A8F6YAS4"/>
<evidence type="ECO:0000256" key="6">
    <source>
        <dbReference type="ARBA" id="ARBA00022617"/>
    </source>
</evidence>
<name>A0A8F6YAS4_9RHOB</name>
<feature type="transmembrane region" description="Helical" evidence="15">
    <location>
        <begin position="55"/>
        <end position="77"/>
    </location>
</feature>
<evidence type="ECO:0000256" key="7">
    <source>
        <dbReference type="ARBA" id="ARBA00022692"/>
    </source>
</evidence>
<accession>A0A8F6YAS4</accession>
<keyword evidence="9 15" id="KW-1133">Transmembrane helix</keyword>
<comment type="catalytic activity">
    <reaction evidence="13 14">
        <text>protoporphyrinogen IX + 3 A = protoporphyrin IX + 3 AH2</text>
        <dbReference type="Rhea" id="RHEA:62000"/>
        <dbReference type="ChEBI" id="CHEBI:13193"/>
        <dbReference type="ChEBI" id="CHEBI:17499"/>
        <dbReference type="ChEBI" id="CHEBI:57306"/>
        <dbReference type="ChEBI" id="CHEBI:57307"/>
    </reaction>
</comment>
<dbReference type="UniPathway" id="UPA00251">
    <property type="reaction ID" value="UER00324"/>
</dbReference>
<comment type="subcellular location">
    <subcellularLocation>
        <location evidence="1">Cell membrane</location>
        <topology evidence="1">Multi-pass membrane protein</topology>
    </subcellularLocation>
</comment>
<evidence type="ECO:0000256" key="12">
    <source>
        <dbReference type="ARBA" id="ARBA00023136"/>
    </source>
</evidence>
<dbReference type="Pfam" id="PF03653">
    <property type="entry name" value="UPF0093"/>
    <property type="match status" value="1"/>
</dbReference>
<keyword evidence="8 14" id="KW-0479">Metal-binding</keyword>
<sequence>MLDWLFALIPILKIIHIAALILWCGGLLALPMMLSRHAPDVLADDYRMIRRATHLTYTLWATPAAVVAVIAGTWLIFLREAFVPWLFAKLFFVALLVAAHVWVGHIIAKTAEDPEYHTPPRPYLPAMAALIPMVVILTLVLGKPALDWIVMPDWLLAPRGGQLPFDVPSR</sequence>
<dbReference type="EC" id="1.3.99.-" evidence="14"/>
<gene>
    <name evidence="16" type="ORF">KYE46_03020</name>
</gene>
<dbReference type="KEGG" id="gce:KYE46_03020"/>
<comment type="cofactor">
    <cofactor evidence="14">
        <name>heme b</name>
        <dbReference type="ChEBI" id="CHEBI:60344"/>
    </cofactor>
    <text evidence="14">Binds 1 heme b (iron(II)-protoporphyrin IX) group per subunit.</text>
</comment>
<evidence type="ECO:0000313" key="16">
    <source>
        <dbReference type="EMBL" id="QXT40239.1"/>
    </source>
</evidence>
<evidence type="ECO:0000256" key="14">
    <source>
        <dbReference type="PIRNR" id="PIRNR004638"/>
    </source>
</evidence>
<dbReference type="PIRSF" id="PIRSF004638">
    <property type="entry name" value="UCP004638"/>
    <property type="match status" value="1"/>
</dbReference>
<evidence type="ECO:0000256" key="3">
    <source>
        <dbReference type="ARBA" id="ARBA00006501"/>
    </source>
</evidence>
<dbReference type="InterPro" id="IPR005265">
    <property type="entry name" value="HemJ-like"/>
</dbReference>
<reference evidence="16 17" key="1">
    <citation type="submission" date="2021-07" db="EMBL/GenBank/DDBJ databases">
        <title>A novel Jannaschia species isolated from marine dinoflagellate Ceratoperidinium margalefii.</title>
        <authorList>
            <person name="Jiang Y."/>
            <person name="Li Z."/>
        </authorList>
    </citation>
    <scope>NUCLEOTIDE SEQUENCE [LARGE SCALE GENOMIC DNA]</scope>
    <source>
        <strain evidence="16 17">J12C1-MA-4</strain>
    </source>
</reference>
<comment type="pathway">
    <text evidence="2 14">Porphyrin-containing compound metabolism; protoporphyrin-IX biosynthesis; protoporphyrin-IX from protoporphyrinogen-IX: step 1/1.</text>
</comment>
<protein>
    <recommendedName>
        <fullName evidence="4 14">Protoporphyrinogen IX oxidase</fullName>
        <ecNumber evidence="14">1.3.99.-</ecNumber>
    </recommendedName>
</protein>
<dbReference type="EMBL" id="CP079194">
    <property type="protein sequence ID" value="QXT40239.1"/>
    <property type="molecule type" value="Genomic_DNA"/>
</dbReference>
<evidence type="ECO:0000256" key="5">
    <source>
        <dbReference type="ARBA" id="ARBA00022475"/>
    </source>
</evidence>
<evidence type="ECO:0000256" key="9">
    <source>
        <dbReference type="ARBA" id="ARBA00022989"/>
    </source>
</evidence>
<dbReference type="PANTHER" id="PTHR40255:SF1">
    <property type="entry name" value="PROTOPORPHYRINOGEN IX OXIDASE"/>
    <property type="match status" value="1"/>
</dbReference>
<dbReference type="GO" id="GO:0005886">
    <property type="term" value="C:plasma membrane"/>
    <property type="evidence" value="ECO:0007669"/>
    <property type="project" value="UniProtKB-SubCell"/>
</dbReference>
<evidence type="ECO:0000256" key="11">
    <source>
        <dbReference type="ARBA" id="ARBA00023004"/>
    </source>
</evidence>
<dbReference type="GO" id="GO:0046872">
    <property type="term" value="F:metal ion binding"/>
    <property type="evidence" value="ECO:0007669"/>
    <property type="project" value="UniProtKB-KW"/>
</dbReference>
<comment type="function">
    <text evidence="14">Catalyzes the oxidation of protoporphyrinogen IX to protoporphyrin IX.</text>
</comment>
<feature type="transmembrane region" description="Helical" evidence="15">
    <location>
        <begin position="6"/>
        <end position="34"/>
    </location>
</feature>
<organism evidence="16 17">
    <name type="scientific">Gymnodinialimonas ceratoperidinii</name>
    <dbReference type="NCBI Taxonomy" id="2856823"/>
    <lineage>
        <taxon>Bacteria</taxon>
        <taxon>Pseudomonadati</taxon>
        <taxon>Pseudomonadota</taxon>
        <taxon>Alphaproteobacteria</taxon>
        <taxon>Rhodobacterales</taxon>
        <taxon>Paracoccaceae</taxon>
        <taxon>Gymnodinialimonas</taxon>
    </lineage>
</organism>
<keyword evidence="17" id="KW-1185">Reference proteome</keyword>
<dbReference type="GO" id="GO:0016491">
    <property type="term" value="F:oxidoreductase activity"/>
    <property type="evidence" value="ECO:0007669"/>
    <property type="project" value="UniProtKB-KW"/>
</dbReference>
<keyword evidence="5 14" id="KW-1003">Cell membrane</keyword>
<keyword evidence="12 14" id="KW-0472">Membrane</keyword>
<keyword evidence="6 14" id="KW-0349">Heme</keyword>